<dbReference type="EMBL" id="CP022132">
    <property type="protein sequence ID" value="ASG66998.1"/>
    <property type="molecule type" value="Genomic_DNA"/>
</dbReference>
<evidence type="ECO:0000313" key="2">
    <source>
        <dbReference type="Proteomes" id="UP000249910"/>
    </source>
</evidence>
<accession>A0ABM6LWH4</accession>
<dbReference type="Proteomes" id="UP000249910">
    <property type="component" value="Chromosome"/>
</dbReference>
<keyword evidence="2" id="KW-1185">Reference proteome</keyword>
<name>A0ABM6LWH4_9GAMM</name>
<reference evidence="1 2" key="1">
    <citation type="submission" date="2017-06" db="EMBL/GenBank/DDBJ databases">
        <title>Complete genome of Francisella halioticida.</title>
        <authorList>
            <person name="Sjodin A."/>
        </authorList>
    </citation>
    <scope>NUCLEOTIDE SEQUENCE [LARGE SCALE GENOMIC DNA]</scope>
    <source>
        <strain evidence="1 2">DSM 23729</strain>
    </source>
</reference>
<evidence type="ECO:0008006" key="3">
    <source>
        <dbReference type="Google" id="ProtNLM"/>
    </source>
</evidence>
<organism evidence="1 2">
    <name type="scientific">Francisella halioticida</name>
    <dbReference type="NCBI Taxonomy" id="549298"/>
    <lineage>
        <taxon>Bacteria</taxon>
        <taxon>Pseudomonadati</taxon>
        <taxon>Pseudomonadota</taxon>
        <taxon>Gammaproteobacteria</taxon>
        <taxon>Thiotrichales</taxon>
        <taxon>Francisellaceae</taxon>
        <taxon>Francisella</taxon>
    </lineage>
</organism>
<evidence type="ECO:0000313" key="1">
    <source>
        <dbReference type="EMBL" id="ASG66998.1"/>
    </source>
</evidence>
<protein>
    <recommendedName>
        <fullName evidence="3">Transposase</fullName>
    </recommendedName>
</protein>
<sequence length="63" mass="7510">MFIAYCNPTYKKHKEFCTPNTTNYFDGGKFSDLKNRIRVHRGLSKQLKKKLVDYFLVNNGEKY</sequence>
<proteinExistence type="predicted"/>
<gene>
    <name evidence="1" type="ORF">CDV26_00100</name>
</gene>